<dbReference type="RefSeq" id="WP_170178246.1">
    <property type="nucleotide sequence ID" value="NZ_BAABRM010000014.1"/>
</dbReference>
<protein>
    <submittedName>
        <fullName evidence="1">Histidine phosphatase family protein</fullName>
    </submittedName>
</protein>
<evidence type="ECO:0000313" key="2">
    <source>
        <dbReference type="Proteomes" id="UP001589855"/>
    </source>
</evidence>
<evidence type="ECO:0000313" key="1">
    <source>
        <dbReference type="EMBL" id="MFC0424194.1"/>
    </source>
</evidence>
<dbReference type="SUPFAM" id="SSF53254">
    <property type="entry name" value="Phosphoglycerate mutase-like"/>
    <property type="match status" value="1"/>
</dbReference>
<dbReference type="PANTHER" id="PTHR48100">
    <property type="entry name" value="BROAD-SPECIFICITY PHOSPHATASE YOR283W-RELATED"/>
    <property type="match status" value="1"/>
</dbReference>
<dbReference type="Pfam" id="PF00300">
    <property type="entry name" value="His_Phos_1"/>
    <property type="match status" value="1"/>
</dbReference>
<dbReference type="InterPro" id="IPR013078">
    <property type="entry name" value="His_Pase_superF_clade-1"/>
</dbReference>
<dbReference type="Gene3D" id="3.40.50.1240">
    <property type="entry name" value="Phosphoglycerate mutase-like"/>
    <property type="match status" value="1"/>
</dbReference>
<dbReference type="CDD" id="cd07067">
    <property type="entry name" value="HP_PGM_like"/>
    <property type="match status" value="1"/>
</dbReference>
<dbReference type="PANTHER" id="PTHR48100:SF1">
    <property type="entry name" value="HISTIDINE PHOSPHATASE FAMILY PROTEIN-RELATED"/>
    <property type="match status" value="1"/>
</dbReference>
<dbReference type="Proteomes" id="UP001589855">
    <property type="component" value="Unassembled WGS sequence"/>
</dbReference>
<name>A0ABV6K404_9LACO</name>
<organism evidence="1 2">
    <name type="scientific">Lactiplantibacillus plajomi</name>
    <dbReference type="NCBI Taxonomy" id="1457217"/>
    <lineage>
        <taxon>Bacteria</taxon>
        <taxon>Bacillati</taxon>
        <taxon>Bacillota</taxon>
        <taxon>Bacilli</taxon>
        <taxon>Lactobacillales</taxon>
        <taxon>Lactobacillaceae</taxon>
        <taxon>Lactiplantibacillus</taxon>
    </lineage>
</organism>
<dbReference type="InterPro" id="IPR050275">
    <property type="entry name" value="PGM_Phosphatase"/>
</dbReference>
<keyword evidence="2" id="KW-1185">Reference proteome</keyword>
<proteinExistence type="predicted"/>
<accession>A0ABV6K404</accession>
<comment type="caution">
    <text evidence="1">The sequence shown here is derived from an EMBL/GenBank/DDBJ whole genome shotgun (WGS) entry which is preliminary data.</text>
</comment>
<dbReference type="InterPro" id="IPR029033">
    <property type="entry name" value="His_PPase_superfam"/>
</dbReference>
<gene>
    <name evidence="1" type="ORF">ACFFGS_08700</name>
</gene>
<dbReference type="EMBL" id="JBHLUK010000068">
    <property type="protein sequence ID" value="MFC0424194.1"/>
    <property type="molecule type" value="Genomic_DNA"/>
</dbReference>
<sequence length="228" mass="25158">MNTIKAITLYFVRHGETYFNQFQQFQGWSDSPLTPTGIQQVQQLATALKGLPISGVYASDLLRSRQTASIICHHATWQAGSTHYLSDLREPFYGSFEGQPLTQWEKIANQHGYQSYEQLVMQFGADQAQDWLSAADPSRLAETSTDFWRRLTTGLSAILSERADQSQLLIISHSAVIRALVARYAPELLDPVTPANGRLSQLTLSQAAGGGIGVTVNSYNQRGVNAPI</sequence>
<reference evidence="1 2" key="1">
    <citation type="submission" date="2024-09" db="EMBL/GenBank/DDBJ databases">
        <authorList>
            <person name="Sun Q."/>
            <person name="Mori K."/>
        </authorList>
    </citation>
    <scope>NUCLEOTIDE SEQUENCE [LARGE SCALE GENOMIC DNA]</scope>
    <source>
        <strain evidence="1 2">TBRC 4575</strain>
    </source>
</reference>
<dbReference type="SMART" id="SM00855">
    <property type="entry name" value="PGAM"/>
    <property type="match status" value="1"/>
</dbReference>